<dbReference type="InterPro" id="IPR000157">
    <property type="entry name" value="TIR_dom"/>
</dbReference>
<dbReference type="PANTHER" id="PTHR32009">
    <property type="entry name" value="TMV RESISTANCE PROTEIN N-LIKE"/>
    <property type="match status" value="1"/>
</dbReference>
<name>A0A6M2EVT7_9ROSI</name>
<evidence type="ECO:0000256" key="4">
    <source>
        <dbReference type="ARBA" id="ARBA00022801"/>
    </source>
</evidence>
<dbReference type="Pfam" id="PF18052">
    <property type="entry name" value="Rx_N"/>
    <property type="match status" value="1"/>
</dbReference>
<evidence type="ECO:0000256" key="5">
    <source>
        <dbReference type="ARBA" id="ARBA00022821"/>
    </source>
</evidence>
<evidence type="ECO:0000256" key="6">
    <source>
        <dbReference type="ARBA" id="ARBA00023027"/>
    </source>
</evidence>
<evidence type="ECO:0000256" key="1">
    <source>
        <dbReference type="ARBA" id="ARBA00011982"/>
    </source>
</evidence>
<dbReference type="InterPro" id="IPR041118">
    <property type="entry name" value="Rx_N"/>
</dbReference>
<sequence length="347" mass="39484">MASSSSSSRPGWDYDVFLSFRGEDTRKNFTDHLFTALQKAGIRTFRDDDELRIGEEISLQLLKAIQESKISIVVFSKGYASSTWCLDELEKILDCRHTTGQIVIPVFYDIAPSDIRKQMGSFAEAFDKHEERFKEEMEKVQKWRKALVEAANLSGLDPHSIANGHESKLIQKIVEEVSSKLNPRFLFPRFLPDDRPLKRLKTTMISGGGLLDDAEEKQITNTAVRDWLAEYKDAVYEADDFLDEIDYEALWQELEAEAQTFRGQTPKWLIKLGDLQERLDYLVKQKDALGLINRTGKEPSSHRTPTTSLVAESGVYGRDDDREAILTLLLSEDANGESPGVVPIRQY</sequence>
<dbReference type="Gene3D" id="3.40.50.10140">
    <property type="entry name" value="Toll/interleukin-1 receptor homology (TIR) domain"/>
    <property type="match status" value="1"/>
</dbReference>
<evidence type="ECO:0000256" key="2">
    <source>
        <dbReference type="ARBA" id="ARBA00022737"/>
    </source>
</evidence>
<protein>
    <recommendedName>
        <fullName evidence="1">ADP-ribosyl cyclase/cyclic ADP-ribose hydrolase</fullName>
        <ecNumber evidence="1">3.2.2.6</ecNumber>
    </recommendedName>
</protein>
<organism evidence="9">
    <name type="scientific">Populus davidiana</name>
    <dbReference type="NCBI Taxonomy" id="266767"/>
    <lineage>
        <taxon>Eukaryota</taxon>
        <taxon>Viridiplantae</taxon>
        <taxon>Streptophyta</taxon>
        <taxon>Embryophyta</taxon>
        <taxon>Tracheophyta</taxon>
        <taxon>Spermatophyta</taxon>
        <taxon>Magnoliopsida</taxon>
        <taxon>eudicotyledons</taxon>
        <taxon>Gunneridae</taxon>
        <taxon>Pentapetalae</taxon>
        <taxon>rosids</taxon>
        <taxon>fabids</taxon>
        <taxon>Malpighiales</taxon>
        <taxon>Salicaceae</taxon>
        <taxon>Saliceae</taxon>
        <taxon>Populus</taxon>
    </lineage>
</organism>
<keyword evidence="2" id="KW-0677">Repeat</keyword>
<dbReference type="GO" id="GO:0061809">
    <property type="term" value="F:NAD+ nucleosidase activity, cyclic ADP-ribose generating"/>
    <property type="evidence" value="ECO:0007669"/>
    <property type="project" value="UniProtKB-EC"/>
</dbReference>
<dbReference type="EC" id="3.2.2.6" evidence="1"/>
<keyword evidence="4" id="KW-0378">Hydrolase</keyword>
<proteinExistence type="predicted"/>
<dbReference type="InterPro" id="IPR035897">
    <property type="entry name" value="Toll_tir_struct_dom_sf"/>
</dbReference>
<keyword evidence="3" id="KW-0547">Nucleotide-binding</keyword>
<comment type="catalytic activity">
    <reaction evidence="7">
        <text>NAD(+) + H2O = ADP-D-ribose + nicotinamide + H(+)</text>
        <dbReference type="Rhea" id="RHEA:16301"/>
        <dbReference type="ChEBI" id="CHEBI:15377"/>
        <dbReference type="ChEBI" id="CHEBI:15378"/>
        <dbReference type="ChEBI" id="CHEBI:17154"/>
        <dbReference type="ChEBI" id="CHEBI:57540"/>
        <dbReference type="ChEBI" id="CHEBI:57967"/>
        <dbReference type="EC" id="3.2.2.6"/>
    </reaction>
    <physiologicalReaction direction="left-to-right" evidence="7">
        <dbReference type="Rhea" id="RHEA:16302"/>
    </physiologicalReaction>
</comment>
<dbReference type="Pfam" id="PF01582">
    <property type="entry name" value="TIR"/>
    <property type="match status" value="1"/>
</dbReference>
<dbReference type="FunFam" id="3.40.50.10140:FF:000007">
    <property type="entry name" value="Disease resistance protein (TIR-NBS-LRR class)"/>
    <property type="match status" value="1"/>
</dbReference>
<dbReference type="GO" id="GO:0007165">
    <property type="term" value="P:signal transduction"/>
    <property type="evidence" value="ECO:0007669"/>
    <property type="project" value="InterPro"/>
</dbReference>
<accession>A0A6M2EVT7</accession>
<feature type="domain" description="TIR" evidence="8">
    <location>
        <begin position="12"/>
        <end position="181"/>
    </location>
</feature>
<evidence type="ECO:0000256" key="3">
    <source>
        <dbReference type="ARBA" id="ARBA00022741"/>
    </source>
</evidence>
<dbReference type="PANTHER" id="PTHR32009:SF39">
    <property type="entry name" value="TIR DOMAIN-CONTAINING PROTEIN"/>
    <property type="match status" value="1"/>
</dbReference>
<dbReference type="PROSITE" id="PS50104">
    <property type="entry name" value="TIR"/>
    <property type="match status" value="1"/>
</dbReference>
<dbReference type="EMBL" id="GILB01008891">
    <property type="protein sequence ID" value="NUU89224.1"/>
    <property type="molecule type" value="Transcribed_RNA"/>
</dbReference>
<keyword evidence="5" id="KW-0611">Plant defense</keyword>
<evidence type="ECO:0000259" key="8">
    <source>
        <dbReference type="PROSITE" id="PS50104"/>
    </source>
</evidence>
<keyword evidence="6" id="KW-0520">NAD</keyword>
<dbReference type="SUPFAM" id="SSF52200">
    <property type="entry name" value="Toll/Interleukin receptor TIR domain"/>
    <property type="match status" value="1"/>
</dbReference>
<dbReference type="GO" id="GO:0000166">
    <property type="term" value="F:nucleotide binding"/>
    <property type="evidence" value="ECO:0007669"/>
    <property type="project" value="UniProtKB-KW"/>
</dbReference>
<evidence type="ECO:0000256" key="7">
    <source>
        <dbReference type="ARBA" id="ARBA00047304"/>
    </source>
</evidence>
<dbReference type="SMART" id="SM00255">
    <property type="entry name" value="TIR"/>
    <property type="match status" value="1"/>
</dbReference>
<reference evidence="9" key="1">
    <citation type="submission" date="2020-03" db="EMBL/GenBank/DDBJ databases">
        <authorList>
            <person name="Zhang R."/>
        </authorList>
    </citation>
    <scope>NUCLEOTIDE SEQUENCE</scope>
</reference>
<dbReference type="GO" id="GO:0006952">
    <property type="term" value="P:defense response"/>
    <property type="evidence" value="ECO:0007669"/>
    <property type="project" value="UniProtKB-KW"/>
</dbReference>
<dbReference type="AlphaFoldDB" id="A0A6M2EVT7"/>
<evidence type="ECO:0000313" key="9">
    <source>
        <dbReference type="EMBL" id="NUU89224.1"/>
    </source>
</evidence>